<proteinExistence type="predicted"/>
<dbReference type="EMBL" id="CAJVPP010003766">
    <property type="protein sequence ID" value="CAG8636719.1"/>
    <property type="molecule type" value="Genomic_DNA"/>
</dbReference>
<keyword evidence="2" id="KW-1185">Reference proteome</keyword>
<dbReference type="AlphaFoldDB" id="A0A9N9GV82"/>
<organism evidence="1 2">
    <name type="scientific">Funneliformis mosseae</name>
    <name type="common">Endomycorrhizal fungus</name>
    <name type="synonym">Glomus mosseae</name>
    <dbReference type="NCBI Taxonomy" id="27381"/>
    <lineage>
        <taxon>Eukaryota</taxon>
        <taxon>Fungi</taxon>
        <taxon>Fungi incertae sedis</taxon>
        <taxon>Mucoromycota</taxon>
        <taxon>Glomeromycotina</taxon>
        <taxon>Glomeromycetes</taxon>
        <taxon>Glomerales</taxon>
        <taxon>Glomeraceae</taxon>
        <taxon>Funneliformis</taxon>
    </lineage>
</organism>
<gene>
    <name evidence="1" type="ORF">FMOSSE_LOCUS10776</name>
</gene>
<evidence type="ECO:0000313" key="1">
    <source>
        <dbReference type="EMBL" id="CAG8636719.1"/>
    </source>
</evidence>
<comment type="caution">
    <text evidence="1">The sequence shown here is derived from an EMBL/GenBank/DDBJ whole genome shotgun (WGS) entry which is preliminary data.</text>
</comment>
<evidence type="ECO:0000313" key="2">
    <source>
        <dbReference type="Proteomes" id="UP000789375"/>
    </source>
</evidence>
<sequence>MCIFSILNIMYVANLNNRRFELVVSQYPKFLLCVQVGLVPDRLRDLRLSMP</sequence>
<reference evidence="1" key="1">
    <citation type="submission" date="2021-06" db="EMBL/GenBank/DDBJ databases">
        <authorList>
            <person name="Kallberg Y."/>
            <person name="Tangrot J."/>
            <person name="Rosling A."/>
        </authorList>
    </citation>
    <scope>NUCLEOTIDE SEQUENCE</scope>
    <source>
        <strain evidence="1">87-6 pot B 2015</strain>
    </source>
</reference>
<name>A0A9N9GV82_FUNMO</name>
<accession>A0A9N9GV82</accession>
<protein>
    <submittedName>
        <fullName evidence="1">5266_t:CDS:1</fullName>
    </submittedName>
</protein>
<dbReference type="Proteomes" id="UP000789375">
    <property type="component" value="Unassembled WGS sequence"/>
</dbReference>